<proteinExistence type="predicted"/>
<dbReference type="SUPFAM" id="SSF50911">
    <property type="entry name" value="Mannose 6-phosphate receptor domain"/>
    <property type="match status" value="8"/>
</dbReference>
<keyword evidence="5" id="KW-1133">Transmembrane helix</keyword>
<evidence type="ECO:0000256" key="6">
    <source>
        <dbReference type="ARBA" id="ARBA00023136"/>
    </source>
</evidence>
<keyword evidence="2" id="KW-0813">Transport</keyword>
<dbReference type="Proteomes" id="UP001378592">
    <property type="component" value="Unassembled WGS sequence"/>
</dbReference>
<dbReference type="EMBL" id="JAZDUA010000322">
    <property type="protein sequence ID" value="KAK7794720.1"/>
    <property type="molecule type" value="Genomic_DNA"/>
</dbReference>
<keyword evidence="6" id="KW-0472">Membrane</keyword>
<dbReference type="GO" id="GO:0000139">
    <property type="term" value="C:Golgi membrane"/>
    <property type="evidence" value="ECO:0007669"/>
    <property type="project" value="UniProtKB-SubCell"/>
</dbReference>
<evidence type="ECO:0000313" key="9">
    <source>
        <dbReference type="EMBL" id="KAK7794720.1"/>
    </source>
</evidence>
<dbReference type="GO" id="GO:0005537">
    <property type="term" value="F:D-mannose binding"/>
    <property type="evidence" value="ECO:0007669"/>
    <property type="project" value="InterPro"/>
</dbReference>
<dbReference type="PANTHER" id="PTHR15071">
    <property type="entry name" value="MANNOSE-6-PHOSPHATE RECEPTOR FAMILY MEMBER"/>
    <property type="match status" value="1"/>
</dbReference>
<keyword evidence="7" id="KW-1015">Disulfide bond</keyword>
<comment type="caution">
    <text evidence="9">The sequence shown here is derived from an EMBL/GenBank/DDBJ whole genome shotgun (WGS) entry which is preliminary data.</text>
</comment>
<dbReference type="GO" id="GO:0038023">
    <property type="term" value="F:signaling receptor activity"/>
    <property type="evidence" value="ECO:0007669"/>
    <property type="project" value="InterPro"/>
</dbReference>
<dbReference type="GO" id="GO:0010008">
    <property type="term" value="C:endosome membrane"/>
    <property type="evidence" value="ECO:0007669"/>
    <property type="project" value="UniProtKB-SubCell"/>
</dbReference>
<evidence type="ECO:0000256" key="2">
    <source>
        <dbReference type="ARBA" id="ARBA00022448"/>
    </source>
</evidence>
<comment type="subcellular location">
    <subcellularLocation>
        <location evidence="1">Endomembrane system</location>
    </subcellularLocation>
</comment>
<evidence type="ECO:0000256" key="4">
    <source>
        <dbReference type="ARBA" id="ARBA00022729"/>
    </source>
</evidence>
<gene>
    <name evidence="9" type="ORF">R5R35_009614</name>
</gene>
<keyword evidence="10" id="KW-1185">Reference proteome</keyword>
<evidence type="ECO:0000313" key="10">
    <source>
        <dbReference type="Proteomes" id="UP001378592"/>
    </source>
</evidence>
<dbReference type="Gene3D" id="2.70.130.10">
    <property type="entry name" value="Mannose-6-phosphate receptor binding domain"/>
    <property type="match status" value="8"/>
</dbReference>
<evidence type="ECO:0000256" key="1">
    <source>
        <dbReference type="ARBA" id="ARBA00004308"/>
    </source>
</evidence>
<feature type="domain" description="MRH" evidence="8">
    <location>
        <begin position="167"/>
        <end position="306"/>
    </location>
</feature>
<dbReference type="Pfam" id="PF00878">
    <property type="entry name" value="CIMR"/>
    <property type="match status" value="7"/>
</dbReference>
<sequence length="1141" mass="127833">MMTCDIPYSWKKPLCVVWITVQIFILVVPLALSNELVNCKFEYQSQFFDFNGLSLTHWNVSDIHDANLSYILFSVCNKTYLKPCGMCSFCVVMKDSSKWSSSKSDLYVQGDMGNEDIRLSTVLRRMDSSSSGELKLELKFKCSSEIGVPKFEAFKSDQLVVEWETVAACSVNNLNKYKNCMFKSEVMGEFNFQPLRQLLYYNTTNSRGSRFYVNVCGGTVGTTVCGNVSDIAICMVDSENKAHILGYASREIFNPIDLRFKYGSKKKHVKIELLCNAGLLLGKLKLKDESKSLLSFDLETPLACINKLSNCFVQDKNHFSYNLHSLSVKDYEIYGQSKHKYVISVCRSVKNSYCSGGVSMCLVNGSSSINLGTLKEGLHYEDNQLSIFSAAGDYCNVSNLRYKSVILFECAKTDSLPSLVNIDEEKCVYTFLFQTTYACPFMFVEGENCRVRDEDYGNDFDFKSLRKPMEDYIINYSDGQFHLNLCGDLLKPCNGSTNVGVCFTDRKGTEHAIGEVAMSPRYEDGHLSFVLKGELCKSNNTPTEVNIIFRCNHQLNAERSHPKFVEKNNECSYSFVWYTAIACAQYTTHECKVEDDSGEVYDLSPLSLHDDDYVVGRNDRTGYWKFVINVCQPIMFGNRARCSPETAICMQNMSEPNYPKSFSSLGQASSLQYDKVKKVLKVDYSGGSTCPNGRGGGGGNFNSLDLHSTIIFICDKESSPYPKLTKQNGCYYEFEWRTKFACSKKIEPIHENNNCKAYNSFSGVRVDLTSFAGHEHLIKHPSGRQFRFVICGSLNNESSDGVGICEEKENGCENIGIGNSNLYFDRGKFYLNYTDGANCASNVKIFTIIEFICGTKDSQLITFLNPCAYSVSVFTSLACSVPCETLADSPKKINLSFLSNYQNSYKTTANGVDYFISVCKPLFPKVGTCDIGSAVCKAVAQEESRSEEVSLGSPHFRPASFGDNVILNYSSNQECSNNPSKNVGSSIIFMCNPSLGIGAPVLSQILHSDCHYEFIWNTSIVCDDDLVKLTDAVSVRMLNNSQNNVYIDLQPLCEIGKYEVENFVISMCNQNSLCDVQKVDAHKNISYGRAEYAVFNYSENKTKLFMTNGDDCEASPDKYRSTLHLICSPNAIEDLHILMVS</sequence>
<keyword evidence="4" id="KW-0732">Signal</keyword>
<dbReference type="GO" id="GO:0007041">
    <property type="term" value="P:lysosomal transport"/>
    <property type="evidence" value="ECO:0007669"/>
    <property type="project" value="InterPro"/>
</dbReference>
<dbReference type="GO" id="GO:0005802">
    <property type="term" value="C:trans-Golgi network"/>
    <property type="evidence" value="ECO:0007669"/>
    <property type="project" value="TreeGrafter"/>
</dbReference>
<evidence type="ECO:0000256" key="3">
    <source>
        <dbReference type="ARBA" id="ARBA00022692"/>
    </source>
</evidence>
<reference evidence="9 10" key="1">
    <citation type="submission" date="2024-03" db="EMBL/GenBank/DDBJ databases">
        <title>The genome assembly and annotation of the cricket Gryllus longicercus Weissman &amp; Gray.</title>
        <authorList>
            <person name="Szrajer S."/>
            <person name="Gray D."/>
            <person name="Ylla G."/>
        </authorList>
    </citation>
    <scope>NUCLEOTIDE SEQUENCE [LARGE SCALE GENOMIC DNA]</scope>
    <source>
        <strain evidence="9">DAG 2021-001</strain>
        <tissue evidence="9">Whole body minus gut</tissue>
    </source>
</reference>
<protein>
    <recommendedName>
        <fullName evidence="8">MRH domain-containing protein</fullName>
    </recommendedName>
</protein>
<feature type="domain" description="MRH" evidence="8">
    <location>
        <begin position="569"/>
        <end position="744"/>
    </location>
</feature>
<feature type="domain" description="MRH" evidence="8">
    <location>
        <begin position="309"/>
        <end position="441"/>
    </location>
</feature>
<name>A0AAN9VAR8_9ORTH</name>
<dbReference type="InterPro" id="IPR009011">
    <property type="entry name" value="Man6P_isomerase_rcpt-bd_dom_sf"/>
</dbReference>
<dbReference type="AlphaFoldDB" id="A0AAN9VAR8"/>
<accession>A0AAN9VAR8</accession>
<evidence type="ECO:0000256" key="7">
    <source>
        <dbReference type="ARBA" id="ARBA00023157"/>
    </source>
</evidence>
<dbReference type="SMART" id="SM01404">
    <property type="entry name" value="CIMR"/>
    <property type="match status" value="7"/>
</dbReference>
<dbReference type="PANTHER" id="PTHR15071:SF0">
    <property type="entry name" value="MANNOSE 6-PHOSPHATE RECEPTOR-LIKE PROTEIN 1"/>
    <property type="match status" value="1"/>
</dbReference>
<dbReference type="InterPro" id="IPR000479">
    <property type="entry name" value="CIMR_rpt"/>
</dbReference>
<organism evidence="9 10">
    <name type="scientific">Gryllus longicercus</name>
    <dbReference type="NCBI Taxonomy" id="2509291"/>
    <lineage>
        <taxon>Eukaryota</taxon>
        <taxon>Metazoa</taxon>
        <taxon>Ecdysozoa</taxon>
        <taxon>Arthropoda</taxon>
        <taxon>Hexapoda</taxon>
        <taxon>Insecta</taxon>
        <taxon>Pterygota</taxon>
        <taxon>Neoptera</taxon>
        <taxon>Polyneoptera</taxon>
        <taxon>Orthoptera</taxon>
        <taxon>Ensifera</taxon>
        <taxon>Gryllidea</taxon>
        <taxon>Grylloidea</taxon>
        <taxon>Gryllidae</taxon>
        <taxon>Gryllinae</taxon>
        <taxon>Gryllus</taxon>
    </lineage>
</organism>
<evidence type="ECO:0000259" key="8">
    <source>
        <dbReference type="PROSITE" id="PS51914"/>
    </source>
</evidence>
<feature type="domain" description="MRH" evidence="8">
    <location>
        <begin position="877"/>
        <end position="1024"/>
    </location>
</feature>
<keyword evidence="3" id="KW-0812">Transmembrane</keyword>
<dbReference type="InterPro" id="IPR044865">
    <property type="entry name" value="MRH_dom"/>
</dbReference>
<dbReference type="PROSITE" id="PS51914">
    <property type="entry name" value="MRH"/>
    <property type="match status" value="4"/>
</dbReference>
<evidence type="ECO:0000256" key="5">
    <source>
        <dbReference type="ARBA" id="ARBA00022989"/>
    </source>
</evidence>